<dbReference type="PANTHER" id="PTHR30154">
    <property type="entry name" value="LEUCINE-RESPONSIVE REGULATORY PROTEIN"/>
    <property type="match status" value="1"/>
</dbReference>
<proteinExistence type="predicted"/>
<sequence length="156" mass="17246">MSETDQLSDLDRRMLAILQRDASGSVADLAKATNSSSATCWRRLRALEDAGVIGPPVRLVNPEAVGRGMDVFCQIRLKAQSTAARDSFQRAMELIPAVVAIYSISGDWDYLLHLLVRDMADLEGTLMQQMLDHENVAASSTIFALRRLKRTTEVPL</sequence>
<protein>
    <submittedName>
        <fullName evidence="5">AsnC family transcriptional regulator</fullName>
    </submittedName>
</protein>
<dbReference type="PROSITE" id="PS50956">
    <property type="entry name" value="HTH_ASNC_2"/>
    <property type="match status" value="1"/>
</dbReference>
<dbReference type="InterPro" id="IPR019885">
    <property type="entry name" value="Tscrpt_reg_HTH_AsnC-type_CS"/>
</dbReference>
<dbReference type="SUPFAM" id="SSF54909">
    <property type="entry name" value="Dimeric alpha+beta barrel"/>
    <property type="match status" value="1"/>
</dbReference>
<dbReference type="Pfam" id="PF01037">
    <property type="entry name" value="AsnC_trans_reg"/>
    <property type="match status" value="1"/>
</dbReference>
<dbReference type="OrthoDB" id="9813313at2"/>
<dbReference type="PANTHER" id="PTHR30154:SF34">
    <property type="entry name" value="TRANSCRIPTIONAL REGULATOR AZLB"/>
    <property type="match status" value="1"/>
</dbReference>
<dbReference type="InterPro" id="IPR011008">
    <property type="entry name" value="Dimeric_a/b-barrel"/>
</dbReference>
<keyword evidence="2" id="KW-0238">DNA-binding</keyword>
<organism evidence="5 6">
    <name type="scientific">Paracoccus zhejiangensis</name>
    <dbReference type="NCBI Taxonomy" id="1077935"/>
    <lineage>
        <taxon>Bacteria</taxon>
        <taxon>Pseudomonadati</taxon>
        <taxon>Pseudomonadota</taxon>
        <taxon>Alphaproteobacteria</taxon>
        <taxon>Rhodobacterales</taxon>
        <taxon>Paracoccaceae</taxon>
        <taxon>Paracoccus</taxon>
    </lineage>
</organism>
<evidence type="ECO:0000256" key="2">
    <source>
        <dbReference type="ARBA" id="ARBA00023125"/>
    </source>
</evidence>
<dbReference type="GO" id="GO:0043200">
    <property type="term" value="P:response to amino acid"/>
    <property type="evidence" value="ECO:0007669"/>
    <property type="project" value="TreeGrafter"/>
</dbReference>
<dbReference type="SUPFAM" id="SSF46785">
    <property type="entry name" value="Winged helix' DNA-binding domain"/>
    <property type="match status" value="1"/>
</dbReference>
<dbReference type="InterPro" id="IPR019887">
    <property type="entry name" value="Tscrpt_reg_AsnC/Lrp_C"/>
</dbReference>
<dbReference type="PRINTS" id="PR00033">
    <property type="entry name" value="HTHASNC"/>
</dbReference>
<keyword evidence="6" id="KW-1185">Reference proteome</keyword>
<accession>A0A2H5EWP2</accession>
<reference evidence="5 6" key="1">
    <citation type="journal article" date="2013" name="Antonie Van Leeuwenhoek">
        <title>Paracoccus zhejiangensis sp. nov., isolated from activated sludge in wastewater-treatment system.</title>
        <authorList>
            <person name="Wu Z.G."/>
            <person name="Zhang D.F."/>
            <person name="Liu Y.L."/>
            <person name="Wang F."/>
            <person name="Jiang X."/>
            <person name="Li C."/>
            <person name="Li S.P."/>
            <person name="Hong Q."/>
            <person name="Li W.J."/>
        </authorList>
    </citation>
    <scope>NUCLEOTIDE SEQUENCE [LARGE SCALE GENOMIC DNA]</scope>
    <source>
        <strain evidence="5 6">J6</strain>
    </source>
</reference>
<name>A0A2H5EWP2_9RHOB</name>
<evidence type="ECO:0000313" key="5">
    <source>
        <dbReference type="EMBL" id="AUH63719.1"/>
    </source>
</evidence>
<dbReference type="GO" id="GO:0005829">
    <property type="term" value="C:cytosol"/>
    <property type="evidence" value="ECO:0007669"/>
    <property type="project" value="TreeGrafter"/>
</dbReference>
<dbReference type="InterPro" id="IPR000485">
    <property type="entry name" value="AsnC-type_HTH_dom"/>
</dbReference>
<dbReference type="GO" id="GO:0043565">
    <property type="term" value="F:sequence-specific DNA binding"/>
    <property type="evidence" value="ECO:0007669"/>
    <property type="project" value="InterPro"/>
</dbReference>
<evidence type="ECO:0000313" key="6">
    <source>
        <dbReference type="Proteomes" id="UP000234530"/>
    </source>
</evidence>
<dbReference type="SMART" id="SM00344">
    <property type="entry name" value="HTH_ASNC"/>
    <property type="match status" value="1"/>
</dbReference>
<evidence type="ECO:0000256" key="3">
    <source>
        <dbReference type="ARBA" id="ARBA00023163"/>
    </source>
</evidence>
<keyword evidence="1" id="KW-0805">Transcription regulation</keyword>
<dbReference type="CDD" id="cd00090">
    <property type="entry name" value="HTH_ARSR"/>
    <property type="match status" value="1"/>
</dbReference>
<dbReference type="RefSeq" id="WP_101751761.1">
    <property type="nucleotide sequence ID" value="NZ_CP025430.1"/>
</dbReference>
<dbReference type="AlphaFoldDB" id="A0A2H5EWP2"/>
<evidence type="ECO:0000259" key="4">
    <source>
        <dbReference type="PROSITE" id="PS50956"/>
    </source>
</evidence>
<dbReference type="Gene3D" id="3.30.70.920">
    <property type="match status" value="1"/>
</dbReference>
<dbReference type="EMBL" id="CP025430">
    <property type="protein sequence ID" value="AUH63719.1"/>
    <property type="molecule type" value="Genomic_DNA"/>
</dbReference>
<evidence type="ECO:0000256" key="1">
    <source>
        <dbReference type="ARBA" id="ARBA00023015"/>
    </source>
</evidence>
<dbReference type="InterPro" id="IPR019888">
    <property type="entry name" value="Tscrpt_reg_AsnC-like"/>
</dbReference>
<dbReference type="KEGG" id="pzh:CX676_05725"/>
<feature type="domain" description="HTH asnC-type" evidence="4">
    <location>
        <begin position="7"/>
        <end position="68"/>
    </location>
</feature>
<keyword evidence="3" id="KW-0804">Transcription</keyword>
<dbReference type="InterPro" id="IPR036390">
    <property type="entry name" value="WH_DNA-bd_sf"/>
</dbReference>
<gene>
    <name evidence="5" type="ORF">CX676_05725</name>
</gene>
<dbReference type="InterPro" id="IPR011991">
    <property type="entry name" value="ArsR-like_HTH"/>
</dbReference>
<dbReference type="Gene3D" id="1.10.10.10">
    <property type="entry name" value="Winged helix-like DNA-binding domain superfamily/Winged helix DNA-binding domain"/>
    <property type="match status" value="1"/>
</dbReference>
<dbReference type="Proteomes" id="UP000234530">
    <property type="component" value="Chromosome"/>
</dbReference>
<dbReference type="PROSITE" id="PS00519">
    <property type="entry name" value="HTH_ASNC_1"/>
    <property type="match status" value="1"/>
</dbReference>
<dbReference type="GO" id="GO:0006355">
    <property type="term" value="P:regulation of DNA-templated transcription"/>
    <property type="evidence" value="ECO:0007669"/>
    <property type="project" value="UniProtKB-ARBA"/>
</dbReference>
<dbReference type="InterPro" id="IPR036388">
    <property type="entry name" value="WH-like_DNA-bd_sf"/>
</dbReference>
<dbReference type="Pfam" id="PF13412">
    <property type="entry name" value="HTH_24"/>
    <property type="match status" value="1"/>
</dbReference>